<dbReference type="PANTHER" id="PTHR43537">
    <property type="entry name" value="TRANSCRIPTIONAL REGULATOR, GNTR FAMILY"/>
    <property type="match status" value="1"/>
</dbReference>
<dbReference type="InterPro" id="IPR036390">
    <property type="entry name" value="WH_DNA-bd_sf"/>
</dbReference>
<dbReference type="CDD" id="cd07377">
    <property type="entry name" value="WHTH_GntR"/>
    <property type="match status" value="1"/>
</dbReference>
<feature type="domain" description="HTH gntR-type" evidence="4">
    <location>
        <begin position="7"/>
        <end position="74"/>
    </location>
</feature>
<dbReference type="Pfam" id="PF00392">
    <property type="entry name" value="GntR"/>
    <property type="match status" value="1"/>
</dbReference>
<dbReference type="InterPro" id="IPR000524">
    <property type="entry name" value="Tscrpt_reg_HTH_GntR"/>
</dbReference>
<dbReference type="InParanoid" id="A0A6M4HAC5"/>
<dbReference type="GO" id="GO:0003677">
    <property type="term" value="F:DNA binding"/>
    <property type="evidence" value="ECO:0007669"/>
    <property type="project" value="UniProtKB-KW"/>
</dbReference>
<proteinExistence type="predicted"/>
<dbReference type="PROSITE" id="PS50949">
    <property type="entry name" value="HTH_GNTR"/>
    <property type="match status" value="1"/>
</dbReference>
<keyword evidence="2" id="KW-0238">DNA-binding</keyword>
<dbReference type="GO" id="GO:0003700">
    <property type="term" value="F:DNA-binding transcription factor activity"/>
    <property type="evidence" value="ECO:0007669"/>
    <property type="project" value="InterPro"/>
</dbReference>
<name>A0A6M4HAC5_9PROT</name>
<evidence type="ECO:0000256" key="2">
    <source>
        <dbReference type="ARBA" id="ARBA00023125"/>
    </source>
</evidence>
<dbReference type="InterPro" id="IPR008920">
    <property type="entry name" value="TF_FadR/GntR_C"/>
</dbReference>
<dbReference type="PANTHER" id="PTHR43537:SF24">
    <property type="entry name" value="GLUCONATE OPERON TRANSCRIPTIONAL REPRESSOR"/>
    <property type="match status" value="1"/>
</dbReference>
<protein>
    <submittedName>
        <fullName evidence="5">HTH-type transcriptional repressor RspR</fullName>
    </submittedName>
</protein>
<evidence type="ECO:0000259" key="4">
    <source>
        <dbReference type="PROSITE" id="PS50949"/>
    </source>
</evidence>
<dbReference type="Pfam" id="PF07729">
    <property type="entry name" value="FCD"/>
    <property type="match status" value="1"/>
</dbReference>
<dbReference type="SUPFAM" id="SSF46785">
    <property type="entry name" value="Winged helix' DNA-binding domain"/>
    <property type="match status" value="1"/>
</dbReference>
<dbReference type="Proteomes" id="UP000503096">
    <property type="component" value="Chromosome"/>
</dbReference>
<reference evidence="5 6" key="1">
    <citation type="submission" date="2020-04" db="EMBL/GenBank/DDBJ databases">
        <title>Usitatibacter rugosus gen. nov., sp. nov. and Usitatibacter palustris sp. nov., novel members of Usitatibacteraceae fam. nov. within the order Nitrosomonadales isolated from soil.</title>
        <authorList>
            <person name="Huber K.J."/>
            <person name="Neumann-Schaal M."/>
            <person name="Geppert A."/>
            <person name="Luckner M."/>
            <person name="Wanner G."/>
            <person name="Overmann J."/>
        </authorList>
    </citation>
    <scope>NUCLEOTIDE SEQUENCE [LARGE SCALE GENOMIC DNA]</scope>
    <source>
        <strain evidence="5 6">Swamp67</strain>
    </source>
</reference>
<dbReference type="SMART" id="SM00345">
    <property type="entry name" value="HTH_GNTR"/>
    <property type="match status" value="1"/>
</dbReference>
<evidence type="ECO:0000313" key="5">
    <source>
        <dbReference type="EMBL" id="QJR15344.1"/>
    </source>
</evidence>
<dbReference type="EMBL" id="CP053073">
    <property type="protein sequence ID" value="QJR15344.1"/>
    <property type="molecule type" value="Genomic_DNA"/>
</dbReference>
<keyword evidence="6" id="KW-1185">Reference proteome</keyword>
<dbReference type="Gene3D" id="1.20.120.530">
    <property type="entry name" value="GntR ligand-binding domain-like"/>
    <property type="match status" value="1"/>
</dbReference>
<dbReference type="InterPro" id="IPR011711">
    <property type="entry name" value="GntR_C"/>
</dbReference>
<dbReference type="SMART" id="SM00895">
    <property type="entry name" value="FCD"/>
    <property type="match status" value="1"/>
</dbReference>
<organism evidence="5 6">
    <name type="scientific">Usitatibacter palustris</name>
    <dbReference type="NCBI Taxonomy" id="2732487"/>
    <lineage>
        <taxon>Bacteria</taxon>
        <taxon>Pseudomonadati</taxon>
        <taxon>Pseudomonadota</taxon>
        <taxon>Betaproteobacteria</taxon>
        <taxon>Nitrosomonadales</taxon>
        <taxon>Usitatibacteraceae</taxon>
        <taxon>Usitatibacter</taxon>
    </lineage>
</organism>
<gene>
    <name evidence="5" type="primary">rspR_3</name>
    <name evidence="5" type="ORF">DSM104440_02163</name>
</gene>
<sequence length="217" mass="23660">MSTRLERTMSGQITAMIRDRILTGAYAPGSPLLQDGIAAEFGVSKIPVREALVQLRAEGLVDIYAHRGFQVRPLVAAEVEEVFRLRMLVEPVAVAEASRRAEAGDREAAARALTVLGDALAGDDLHAVGDLNCAFHLSLIVPRLQPVAADVLLRLHTLSRRYVAVHLMPAGRAKRASKEHKALFAAWAAGKAKEAERLTRAHIEETRQDLEKVLPTP</sequence>
<evidence type="ECO:0000256" key="1">
    <source>
        <dbReference type="ARBA" id="ARBA00023015"/>
    </source>
</evidence>
<dbReference type="Gene3D" id="1.10.10.10">
    <property type="entry name" value="Winged helix-like DNA-binding domain superfamily/Winged helix DNA-binding domain"/>
    <property type="match status" value="1"/>
</dbReference>
<dbReference type="KEGG" id="upl:DSM104440_02163"/>
<keyword evidence="3" id="KW-0804">Transcription</keyword>
<dbReference type="RefSeq" id="WP_171162536.1">
    <property type="nucleotide sequence ID" value="NZ_CP053073.1"/>
</dbReference>
<accession>A0A6M4HAC5</accession>
<keyword evidence="1" id="KW-0805">Transcription regulation</keyword>
<evidence type="ECO:0000313" key="6">
    <source>
        <dbReference type="Proteomes" id="UP000503096"/>
    </source>
</evidence>
<dbReference type="SUPFAM" id="SSF48008">
    <property type="entry name" value="GntR ligand-binding domain-like"/>
    <property type="match status" value="1"/>
</dbReference>
<evidence type="ECO:0000256" key="3">
    <source>
        <dbReference type="ARBA" id="ARBA00023163"/>
    </source>
</evidence>
<dbReference type="InterPro" id="IPR036388">
    <property type="entry name" value="WH-like_DNA-bd_sf"/>
</dbReference>
<dbReference type="AlphaFoldDB" id="A0A6M4HAC5"/>